<feature type="transmembrane region" description="Helical" evidence="1">
    <location>
        <begin position="342"/>
        <end position="363"/>
    </location>
</feature>
<evidence type="ECO:0000256" key="1">
    <source>
        <dbReference type="SAM" id="Phobius"/>
    </source>
</evidence>
<feature type="transmembrane region" description="Helical" evidence="1">
    <location>
        <begin position="12"/>
        <end position="33"/>
    </location>
</feature>
<evidence type="ECO:0008006" key="4">
    <source>
        <dbReference type="Google" id="ProtNLM"/>
    </source>
</evidence>
<keyword evidence="1" id="KW-0472">Membrane</keyword>
<evidence type="ECO:0000313" key="2">
    <source>
        <dbReference type="EMBL" id="RYC74950.1"/>
    </source>
</evidence>
<feature type="transmembrane region" description="Helical" evidence="1">
    <location>
        <begin position="146"/>
        <end position="165"/>
    </location>
</feature>
<organism evidence="2 3">
    <name type="scientific">Candidatus Nanosyncoccus alces</name>
    <dbReference type="NCBI Taxonomy" id="2171997"/>
    <lineage>
        <taxon>Bacteria</taxon>
        <taxon>Candidatus Saccharimonadota</taxon>
        <taxon>Candidatus Nanosyncoccalia</taxon>
        <taxon>Candidatus Nanosyncoccales</taxon>
        <taxon>Candidatus Nanosyncoccaceae</taxon>
        <taxon>Candidatus Nanosyncoccus</taxon>
    </lineage>
</organism>
<reference evidence="2 3" key="1">
    <citation type="journal article" date="2018" name="bioRxiv">
        <title>Evidence of independent acquisition and adaption of ultra-small bacteria to human hosts across the highly diverse yet reduced genomes of the phylum Saccharibacteria.</title>
        <authorList>
            <person name="McLean J.S."/>
            <person name="Bor B."/>
            <person name="To T.T."/>
            <person name="Liu Q."/>
            <person name="Kearns K.A."/>
            <person name="Solden L.M."/>
            <person name="Wrighton K.C."/>
            <person name="He X."/>
            <person name="Shi W."/>
        </authorList>
    </citation>
    <scope>NUCLEOTIDE SEQUENCE [LARGE SCALE GENOMIC DNA]</scope>
    <source>
        <strain evidence="2 3">TM7_G3_2_Rum_HOT_351B</strain>
    </source>
</reference>
<dbReference type="Pfam" id="PF19528">
    <property type="entry name" value="DUF6056"/>
    <property type="match status" value="1"/>
</dbReference>
<accession>A0ABY0FMF3</accession>
<sequence length="455" mass="51453">MIKRGELGKRERWLCIFGYALVPVFFVILYFLMTETYEDIMQGNSEALLSVGGIMNKIYHYIPRLGEFYQHIAVHSMTPQLSFGWDMVFRLITAAIASGVVYLSAVFVLGRRLRLQYKDVIVYLGVMLLIMVSIFSEAFTYRFSYANNYVLGLLVAVGFLALFRLGAAGDRWWKLLGVIVLGFAFGISTELAPVAFLILIGLWTLIKMIKKEVAWKDLWGKYKLQSFAVIGLVAGLAFFYLGGGMGARTGGGYAEVYEYVSLKGLLRAPVETLYTLAHHLWYNIRYIFFAIPLMLMYIFVEVALFKKEKVKYLRWQVLLFGFCVLFVGATSLIAVHDDLYPRFMVPMFIAILLATLLFVEHVIERAKLSEKVLKRSAVIMIILSGVLVVDMTFAFGLYHCQMASKLNAIEFNPGGDLVIAPVDGGYTMMPSPVFNLKQLPPFDWGPSAEYTKFGL</sequence>
<feature type="transmembrane region" description="Helical" evidence="1">
    <location>
        <begin position="375"/>
        <end position="398"/>
    </location>
</feature>
<feature type="transmembrane region" description="Helical" evidence="1">
    <location>
        <begin position="222"/>
        <end position="241"/>
    </location>
</feature>
<evidence type="ECO:0000313" key="3">
    <source>
        <dbReference type="Proteomes" id="UP001191019"/>
    </source>
</evidence>
<feature type="transmembrane region" description="Helical" evidence="1">
    <location>
        <begin position="121"/>
        <end position="140"/>
    </location>
</feature>
<name>A0ABY0FMF3_9BACT</name>
<dbReference type="InterPro" id="IPR045691">
    <property type="entry name" value="DUF6056"/>
</dbReference>
<reference evidence="2 3" key="2">
    <citation type="journal article" date="2020" name="Cell Rep.">
        <title>Acquisition and Adaptation of Ultra-small Parasitic Reduced Genome Bacteria to Mammalian Hosts.</title>
        <authorList>
            <person name="McLean J.S."/>
            <person name="Bor B."/>
            <person name="Kerns K.A."/>
            <person name="Liu Q."/>
            <person name="To T.T."/>
            <person name="Solden L."/>
            <person name="Hendrickson E.L."/>
            <person name="Wrighton K."/>
            <person name="Shi W."/>
            <person name="He X."/>
        </authorList>
    </citation>
    <scope>NUCLEOTIDE SEQUENCE [LARGE SCALE GENOMIC DNA]</scope>
    <source>
        <strain evidence="2 3">TM7_G3_2_Rum_HOT_351B</strain>
    </source>
</reference>
<feature type="transmembrane region" description="Helical" evidence="1">
    <location>
        <begin position="194"/>
        <end position="210"/>
    </location>
</feature>
<keyword evidence="1" id="KW-1133">Transmembrane helix</keyword>
<dbReference type="RefSeq" id="WP_129734573.1">
    <property type="nucleotide sequence ID" value="NZ_PRLM01000002.1"/>
</dbReference>
<feature type="transmembrane region" description="Helical" evidence="1">
    <location>
        <begin position="317"/>
        <end position="336"/>
    </location>
</feature>
<dbReference type="EMBL" id="PRLM01000002">
    <property type="protein sequence ID" value="RYC74950.1"/>
    <property type="molecule type" value="Genomic_DNA"/>
</dbReference>
<dbReference type="Proteomes" id="UP001191019">
    <property type="component" value="Unassembled WGS sequence"/>
</dbReference>
<feature type="transmembrane region" description="Helical" evidence="1">
    <location>
        <begin position="286"/>
        <end position="305"/>
    </location>
</feature>
<comment type="caution">
    <text evidence="2">The sequence shown here is derived from an EMBL/GenBank/DDBJ whole genome shotgun (WGS) entry which is preliminary data.</text>
</comment>
<keyword evidence="1" id="KW-0812">Transmembrane</keyword>
<feature type="transmembrane region" description="Helical" evidence="1">
    <location>
        <begin position="87"/>
        <end position="109"/>
    </location>
</feature>
<keyword evidence="3" id="KW-1185">Reference proteome</keyword>
<proteinExistence type="predicted"/>
<gene>
    <name evidence="2" type="ORF">G3RUM_00227</name>
</gene>
<protein>
    <recommendedName>
        <fullName evidence="4">Glycosyltransferase RgtA/B/C/D-like domain-containing protein</fullName>
    </recommendedName>
</protein>